<dbReference type="AlphaFoldDB" id="A0AAE1NAH1"/>
<evidence type="ECO:0000256" key="4">
    <source>
        <dbReference type="ARBA" id="ARBA00023136"/>
    </source>
</evidence>
<accession>A0AAE1NAH1</accession>
<evidence type="ECO:0000313" key="8">
    <source>
        <dbReference type="Proteomes" id="UP001293593"/>
    </source>
</evidence>
<evidence type="ECO:0000256" key="1">
    <source>
        <dbReference type="ARBA" id="ARBA00004167"/>
    </source>
</evidence>
<keyword evidence="3 5" id="KW-1133">Transmembrane helix</keyword>
<evidence type="ECO:0000256" key="5">
    <source>
        <dbReference type="SAM" id="Phobius"/>
    </source>
</evidence>
<dbReference type="GO" id="GO:0009506">
    <property type="term" value="C:plasmodesma"/>
    <property type="evidence" value="ECO:0007669"/>
    <property type="project" value="TreeGrafter"/>
</dbReference>
<comment type="subcellular location">
    <subcellularLocation>
        <location evidence="1">Membrane</location>
        <topology evidence="1">Single-pass membrane protein</topology>
    </subcellularLocation>
</comment>
<comment type="caution">
    <text evidence="7">The sequence shown here is derived from an EMBL/GenBank/DDBJ whole genome shotgun (WGS) entry which is preliminary data.</text>
</comment>
<dbReference type="Proteomes" id="UP001293593">
    <property type="component" value="Unassembled WGS sequence"/>
</dbReference>
<gene>
    <name evidence="7" type="ORF">QN277_002888</name>
</gene>
<keyword evidence="2 5" id="KW-0812">Transmembrane</keyword>
<proteinExistence type="predicted"/>
<feature type="transmembrane region" description="Helical" evidence="5">
    <location>
        <begin position="21"/>
        <end position="43"/>
    </location>
</feature>
<protein>
    <recommendedName>
        <fullName evidence="6">Late embryogenesis abundant protein LEA-2 subgroup domain-containing protein</fullName>
    </recommendedName>
</protein>
<dbReference type="InterPro" id="IPR004864">
    <property type="entry name" value="LEA_2"/>
</dbReference>
<evidence type="ECO:0000313" key="7">
    <source>
        <dbReference type="EMBL" id="KAK4286318.1"/>
    </source>
</evidence>
<dbReference type="Pfam" id="PF03168">
    <property type="entry name" value="LEA_2"/>
    <property type="match status" value="1"/>
</dbReference>
<dbReference type="GO" id="GO:0005886">
    <property type="term" value="C:plasma membrane"/>
    <property type="evidence" value="ECO:0007669"/>
    <property type="project" value="TreeGrafter"/>
</dbReference>
<evidence type="ECO:0000256" key="3">
    <source>
        <dbReference type="ARBA" id="ARBA00022989"/>
    </source>
</evidence>
<keyword evidence="4 5" id="KW-0472">Membrane</keyword>
<dbReference type="InterPro" id="IPR044839">
    <property type="entry name" value="NDR1-like"/>
</dbReference>
<evidence type="ECO:0000259" key="6">
    <source>
        <dbReference type="Pfam" id="PF03168"/>
    </source>
</evidence>
<organism evidence="7 8">
    <name type="scientific">Acacia crassicarpa</name>
    <name type="common">northern wattle</name>
    <dbReference type="NCBI Taxonomy" id="499986"/>
    <lineage>
        <taxon>Eukaryota</taxon>
        <taxon>Viridiplantae</taxon>
        <taxon>Streptophyta</taxon>
        <taxon>Embryophyta</taxon>
        <taxon>Tracheophyta</taxon>
        <taxon>Spermatophyta</taxon>
        <taxon>Magnoliopsida</taxon>
        <taxon>eudicotyledons</taxon>
        <taxon>Gunneridae</taxon>
        <taxon>Pentapetalae</taxon>
        <taxon>rosids</taxon>
        <taxon>fabids</taxon>
        <taxon>Fabales</taxon>
        <taxon>Fabaceae</taxon>
        <taxon>Caesalpinioideae</taxon>
        <taxon>mimosoid clade</taxon>
        <taxon>Acacieae</taxon>
        <taxon>Acacia</taxon>
    </lineage>
</organism>
<reference evidence="7" key="1">
    <citation type="submission" date="2023-10" db="EMBL/GenBank/DDBJ databases">
        <title>Chromosome-level genome of the transformable northern wattle, Acacia crassicarpa.</title>
        <authorList>
            <person name="Massaro I."/>
            <person name="Sinha N.R."/>
            <person name="Poethig S."/>
            <person name="Leichty A.R."/>
        </authorList>
    </citation>
    <scope>NUCLEOTIDE SEQUENCE</scope>
    <source>
        <strain evidence="7">Acra3RX</strain>
        <tissue evidence="7">Leaf</tissue>
    </source>
</reference>
<keyword evidence="8" id="KW-1185">Reference proteome</keyword>
<evidence type="ECO:0000256" key="2">
    <source>
        <dbReference type="ARBA" id="ARBA00022692"/>
    </source>
</evidence>
<dbReference type="PANTHER" id="PTHR31415">
    <property type="entry name" value="OS05G0367900 PROTEIN"/>
    <property type="match status" value="1"/>
</dbReference>
<name>A0AAE1NAH1_9FABA</name>
<sequence length="204" mass="22763">MFWNRDDCCDDDDRRKLIRRIIFGILASAGLVLFVFILILIILRPSKPRFTLRDASLYTFNLSSSGELPFSSVNLTMQAILSAHNPNDRIGVFYRSLDVYVTYRGQQVSQTVVLPPSYQDHHDITVWSPFLGGVAVPVPPYAVDALREDQNTGAVMLKVVVEGSVKWKVASWVSGTYHMHVNCPAYIRLAGGRIDGTQSCGVDV</sequence>
<dbReference type="EMBL" id="JAWXYG010000001">
    <property type="protein sequence ID" value="KAK4286318.1"/>
    <property type="molecule type" value="Genomic_DNA"/>
</dbReference>
<dbReference type="PANTHER" id="PTHR31415:SF166">
    <property type="entry name" value="LATE EMBRYOGENESIS ABUNDANT (LEA) HYDROXYPROLINE-RICH GLYCOPROTEIN FAMILY"/>
    <property type="match status" value="1"/>
</dbReference>
<feature type="domain" description="Late embryogenesis abundant protein LEA-2 subgroup" evidence="6">
    <location>
        <begin position="81"/>
        <end position="183"/>
    </location>
</feature>
<dbReference type="GO" id="GO:0098542">
    <property type="term" value="P:defense response to other organism"/>
    <property type="evidence" value="ECO:0007669"/>
    <property type="project" value="InterPro"/>
</dbReference>